<reference evidence="1 2" key="1">
    <citation type="journal article" date="2016" name="Antonie Van Leeuwenhoek">
        <title>Dongia soli sp. nov., isolated from soil from Dokdo, Korea.</title>
        <authorList>
            <person name="Kim D.U."/>
            <person name="Lee H."/>
            <person name="Kim H."/>
            <person name="Kim S.G."/>
            <person name="Ka J.O."/>
        </authorList>
    </citation>
    <scope>NUCLEOTIDE SEQUENCE [LARGE SCALE GENOMIC DNA]</scope>
    <source>
        <strain evidence="1 2">D78</strain>
    </source>
</reference>
<dbReference type="Proteomes" id="UP001279642">
    <property type="component" value="Unassembled WGS sequence"/>
</dbReference>
<name>A0ABU5E880_9PROT</name>
<comment type="caution">
    <text evidence="1">The sequence shown here is derived from an EMBL/GenBank/DDBJ whole genome shotgun (WGS) entry which is preliminary data.</text>
</comment>
<dbReference type="PANTHER" id="PTHR30087:SF1">
    <property type="entry name" value="HYPOTHETICAL CYTOSOLIC PROTEIN"/>
    <property type="match status" value="1"/>
</dbReference>
<gene>
    <name evidence="1" type="ORF">SMD27_06560</name>
</gene>
<evidence type="ECO:0000313" key="1">
    <source>
        <dbReference type="EMBL" id="MDY0882497.1"/>
    </source>
</evidence>
<accession>A0ABU5E880</accession>
<dbReference type="InterPro" id="IPR007553">
    <property type="entry name" value="2-thiour_desulf"/>
</dbReference>
<dbReference type="EMBL" id="JAXCLW010000002">
    <property type="protein sequence ID" value="MDY0882497.1"/>
    <property type="molecule type" value="Genomic_DNA"/>
</dbReference>
<dbReference type="Pfam" id="PF04463">
    <property type="entry name" value="2-thiour_desulf"/>
    <property type="match status" value="1"/>
</dbReference>
<evidence type="ECO:0000313" key="2">
    <source>
        <dbReference type="Proteomes" id="UP001279642"/>
    </source>
</evidence>
<dbReference type="PANTHER" id="PTHR30087">
    <property type="entry name" value="INNER MEMBRANE PROTEIN"/>
    <property type="match status" value="1"/>
</dbReference>
<sequence length="163" mass="17249">MRKVLISACLMGEAVRYDGRAAGDGGALLTDWQREGRLVVICPELSGGLPVPRPPAEIRGGNGSDVLAGSARIVTPDGDDVTENFLQGASATLALAQNHGVTVAILKQRSPSCGSREIYDGRFVGNRIAGEGVTAALLRRHGITVFDETQLAEAESWLRHQSD</sequence>
<keyword evidence="2" id="KW-1185">Reference proteome</keyword>
<organism evidence="1 2">
    <name type="scientific">Dongia soli</name>
    <dbReference type="NCBI Taxonomy" id="600628"/>
    <lineage>
        <taxon>Bacteria</taxon>
        <taxon>Pseudomonadati</taxon>
        <taxon>Pseudomonadota</taxon>
        <taxon>Alphaproteobacteria</taxon>
        <taxon>Rhodospirillales</taxon>
        <taxon>Dongiaceae</taxon>
        <taxon>Dongia</taxon>
    </lineage>
</organism>
<proteinExistence type="predicted"/>
<protein>
    <submittedName>
        <fullName evidence="1">DUF523 domain-containing protein</fullName>
    </submittedName>
</protein>
<dbReference type="RefSeq" id="WP_320507571.1">
    <property type="nucleotide sequence ID" value="NZ_JAXCLW010000002.1"/>
</dbReference>